<dbReference type="GO" id="GO:0045900">
    <property type="term" value="P:negative regulation of translational elongation"/>
    <property type="evidence" value="ECO:0007669"/>
    <property type="project" value="TreeGrafter"/>
</dbReference>
<dbReference type="AlphaFoldDB" id="I4B1E1"/>
<accession>I4B1E1</accession>
<reference evidence="5 6" key="1">
    <citation type="submission" date="2012-06" db="EMBL/GenBank/DDBJ databases">
        <title>The complete chromosome of genome of Turneriella parva DSM 21527.</title>
        <authorList>
            <consortium name="US DOE Joint Genome Institute (JGI-PGF)"/>
            <person name="Lucas S."/>
            <person name="Han J."/>
            <person name="Lapidus A."/>
            <person name="Bruce D."/>
            <person name="Goodwin L."/>
            <person name="Pitluck S."/>
            <person name="Peters L."/>
            <person name="Kyrpides N."/>
            <person name="Mavromatis K."/>
            <person name="Ivanova N."/>
            <person name="Mikhailova N."/>
            <person name="Chertkov O."/>
            <person name="Detter J.C."/>
            <person name="Tapia R."/>
            <person name="Han C."/>
            <person name="Land M."/>
            <person name="Hauser L."/>
            <person name="Markowitz V."/>
            <person name="Cheng J.-F."/>
            <person name="Hugenholtz P."/>
            <person name="Woyke T."/>
            <person name="Wu D."/>
            <person name="Gronow S."/>
            <person name="Wellnitz S."/>
            <person name="Brambilla E."/>
            <person name="Klenk H.-P."/>
            <person name="Eisen J.A."/>
        </authorList>
    </citation>
    <scope>NUCLEOTIDE SEQUENCE [LARGE SCALE GENOMIC DNA]</scope>
    <source>
        <strain evidence="6">ATCC BAA-1111 / DSM 21527 / NCTC 11395 / H</strain>
    </source>
</reference>
<dbReference type="PANTHER" id="PTHR33231:SF1">
    <property type="entry name" value="30S RIBOSOMAL PROTEIN"/>
    <property type="match status" value="1"/>
</dbReference>
<dbReference type="InterPro" id="IPR003489">
    <property type="entry name" value="RHF/RaiA"/>
</dbReference>
<feature type="coiled-coil region" evidence="4">
    <location>
        <begin position="71"/>
        <end position="98"/>
    </location>
</feature>
<dbReference type="STRING" id="869212.Turpa_0442"/>
<dbReference type="CDD" id="cd00552">
    <property type="entry name" value="RaiA"/>
    <property type="match status" value="1"/>
</dbReference>
<dbReference type="EMBL" id="CP002959">
    <property type="protein sequence ID" value="AFM11098.1"/>
    <property type="molecule type" value="Genomic_DNA"/>
</dbReference>
<keyword evidence="1" id="KW-0810">Translation regulation</keyword>
<dbReference type="KEGG" id="tpx:Turpa_0442"/>
<dbReference type="SUPFAM" id="SSF69754">
    <property type="entry name" value="Ribosome binding protein Y (YfiA homologue)"/>
    <property type="match status" value="1"/>
</dbReference>
<evidence type="ECO:0000256" key="4">
    <source>
        <dbReference type="SAM" id="Coils"/>
    </source>
</evidence>
<evidence type="ECO:0000256" key="3">
    <source>
        <dbReference type="ARBA" id="ARBA00041148"/>
    </source>
</evidence>
<protein>
    <recommendedName>
        <fullName evidence="3">Ribosome hibernation promoting factor</fullName>
    </recommendedName>
</protein>
<keyword evidence="4" id="KW-0175">Coiled coil</keyword>
<dbReference type="Proteomes" id="UP000006048">
    <property type="component" value="Chromosome"/>
</dbReference>
<evidence type="ECO:0000313" key="5">
    <source>
        <dbReference type="EMBL" id="AFM11098.1"/>
    </source>
</evidence>
<dbReference type="OrthoDB" id="9795980at2"/>
<proteinExistence type="predicted"/>
<dbReference type="HOGENOM" id="CLU_1128671_0_0_12"/>
<evidence type="ECO:0000256" key="1">
    <source>
        <dbReference type="ARBA" id="ARBA00022845"/>
    </source>
</evidence>
<dbReference type="Pfam" id="PF02482">
    <property type="entry name" value="Ribosomal_S30AE"/>
    <property type="match status" value="1"/>
</dbReference>
<dbReference type="GO" id="GO:0022627">
    <property type="term" value="C:cytosolic small ribosomal subunit"/>
    <property type="evidence" value="ECO:0007669"/>
    <property type="project" value="TreeGrafter"/>
</dbReference>
<dbReference type="InterPro" id="IPR050574">
    <property type="entry name" value="HPF/YfiA_ribosome-assoc"/>
</dbReference>
<name>I4B1E1_TURPD</name>
<organism evidence="5 6">
    <name type="scientific">Turneriella parva (strain ATCC BAA-1111 / DSM 21527 / NCTC 11395 / H)</name>
    <name type="common">Leptospira parva</name>
    <dbReference type="NCBI Taxonomy" id="869212"/>
    <lineage>
        <taxon>Bacteria</taxon>
        <taxon>Pseudomonadati</taxon>
        <taxon>Spirochaetota</taxon>
        <taxon>Spirochaetia</taxon>
        <taxon>Leptospirales</taxon>
        <taxon>Leptospiraceae</taxon>
        <taxon>Turneriella</taxon>
    </lineage>
</organism>
<keyword evidence="6" id="KW-1185">Reference proteome</keyword>
<dbReference type="InterPro" id="IPR038416">
    <property type="entry name" value="Ribosom_S30AE_C_sf"/>
</dbReference>
<evidence type="ECO:0000256" key="2">
    <source>
        <dbReference type="ARBA" id="ARBA00038695"/>
    </source>
</evidence>
<comment type="subunit">
    <text evidence="2">Associates exclusively with 100S ribosomes, which are dimers of 70S ribosomes.</text>
</comment>
<dbReference type="GO" id="GO:0043024">
    <property type="term" value="F:ribosomal small subunit binding"/>
    <property type="evidence" value="ECO:0007669"/>
    <property type="project" value="TreeGrafter"/>
</dbReference>
<evidence type="ECO:0000313" key="6">
    <source>
        <dbReference type="Proteomes" id="UP000006048"/>
    </source>
</evidence>
<dbReference type="Gene3D" id="3.30.505.50">
    <property type="entry name" value="Sigma 54 modulation/S30EA ribosomal protein, C-terminal domain"/>
    <property type="match status" value="1"/>
</dbReference>
<dbReference type="InterPro" id="IPR036567">
    <property type="entry name" value="RHF-like"/>
</dbReference>
<dbReference type="Gene3D" id="3.30.160.100">
    <property type="entry name" value="Ribosome hibernation promotion factor-like"/>
    <property type="match status" value="1"/>
</dbReference>
<sequence length="246" mass="28017">MEISYYFKNLPPTDAIKAYAGKKIEKLKERLHHIEGIDVRFSLERQNQFFEITVHGDATVFHLKKSDKDLYAAIDNALDVLNNQIDKYRKKFEEKTANVKEMFIPQAAGRVQDEETEIEVRDAEIKPMDDLEAVLQLRSKQFRFLMYHHVDEKRYGLVTARNDGNYSIVMPGGGGFVETIVRLSGNKLEKLAESVYPVSKFTVAEALDVLSDAALEFLAFVNEESGRLNVMFHAQGGGIMIKRPAI</sequence>
<dbReference type="PANTHER" id="PTHR33231">
    <property type="entry name" value="30S RIBOSOMAL PROTEIN"/>
    <property type="match status" value="1"/>
</dbReference>
<dbReference type="RefSeq" id="WP_014801618.1">
    <property type="nucleotide sequence ID" value="NC_018020.1"/>
</dbReference>
<gene>
    <name evidence="5" type="ordered locus">Turpa_0442</name>
</gene>
<dbReference type="NCBIfam" id="TIGR00741">
    <property type="entry name" value="yfiA"/>
    <property type="match status" value="1"/>
</dbReference>